<keyword evidence="2" id="KW-1185">Reference proteome</keyword>
<dbReference type="PANTHER" id="PTHR46082">
    <property type="entry name" value="ATP/GTP-BINDING PROTEIN-RELATED"/>
    <property type="match status" value="1"/>
</dbReference>
<dbReference type="InterPro" id="IPR053137">
    <property type="entry name" value="NLR-like"/>
</dbReference>
<dbReference type="Proteomes" id="UP000001294">
    <property type="component" value="Unassembled WGS sequence"/>
</dbReference>
<organism evidence="1 2">
    <name type="scientific">Talaromyces marneffei (strain ATCC 18224 / CBS 334.59 / QM 7333)</name>
    <name type="common">Penicillium marneffei</name>
    <dbReference type="NCBI Taxonomy" id="441960"/>
    <lineage>
        <taxon>Eukaryota</taxon>
        <taxon>Fungi</taxon>
        <taxon>Dikarya</taxon>
        <taxon>Ascomycota</taxon>
        <taxon>Pezizomycotina</taxon>
        <taxon>Eurotiomycetes</taxon>
        <taxon>Eurotiomycetidae</taxon>
        <taxon>Eurotiales</taxon>
        <taxon>Trichocomaceae</taxon>
        <taxon>Talaromyces</taxon>
        <taxon>Talaromyces sect. Talaromyces</taxon>
    </lineage>
</organism>
<protein>
    <recommendedName>
        <fullName evidence="3">Nucleoside phosphorylase domain-containing protein</fullName>
    </recommendedName>
</protein>
<dbReference type="Gene3D" id="3.40.50.1580">
    <property type="entry name" value="Nucleoside phosphorylase domain"/>
    <property type="match status" value="1"/>
</dbReference>
<evidence type="ECO:0008006" key="3">
    <source>
        <dbReference type="Google" id="ProtNLM"/>
    </source>
</evidence>
<reference evidence="2" key="1">
    <citation type="journal article" date="2015" name="Genome Announc.">
        <title>Genome sequence of the AIDS-associated pathogen Penicillium marneffei (ATCC18224) and its near taxonomic relative Talaromyces stipitatus (ATCC10500).</title>
        <authorList>
            <person name="Nierman W.C."/>
            <person name="Fedorova-Abrams N.D."/>
            <person name="Andrianopoulos A."/>
        </authorList>
    </citation>
    <scope>NUCLEOTIDE SEQUENCE [LARGE SCALE GENOMIC DNA]</scope>
    <source>
        <strain evidence="2">ATCC 18224 / CBS 334.59 / QM 7333</strain>
    </source>
</reference>
<evidence type="ECO:0000313" key="2">
    <source>
        <dbReference type="Proteomes" id="UP000001294"/>
    </source>
</evidence>
<dbReference type="EMBL" id="DS995901">
    <property type="protein sequence ID" value="EEA23838.1"/>
    <property type="molecule type" value="Genomic_DNA"/>
</dbReference>
<sequence length="172" mass="18216">MSFLARNYTEYTVAWICALPIEAAAAAAILDVAYPAIAEPSGDHNVYTLGKISHHNIVIASLPSGVYGTISAATVATQIRATFPSIRFALMVGIGGGVPRALNDIPIGDIVVSKPAAGTNGVIQYDFGKTVASGEFQQVQKLNQPPQLLLQVTSRLQTEEIMKMDWTSAALS</sequence>
<accession>B6QDW7</accession>
<dbReference type="PhylomeDB" id="B6QDW7"/>
<dbReference type="AlphaFoldDB" id="B6QDW7"/>
<dbReference type="STRING" id="441960.B6QDW7"/>
<dbReference type="HOGENOM" id="CLU_000288_34_12_1"/>
<gene>
    <name evidence="1" type="ORF">PMAA_078650</name>
</gene>
<evidence type="ECO:0000313" key="1">
    <source>
        <dbReference type="EMBL" id="EEA23838.1"/>
    </source>
</evidence>
<dbReference type="VEuPathDB" id="FungiDB:PMAA_078650"/>
<dbReference type="PANTHER" id="PTHR46082:SF11">
    <property type="entry name" value="AAA+ ATPASE DOMAIN-CONTAINING PROTEIN-RELATED"/>
    <property type="match status" value="1"/>
</dbReference>
<dbReference type="SUPFAM" id="SSF53167">
    <property type="entry name" value="Purine and uridine phosphorylases"/>
    <property type="match status" value="1"/>
</dbReference>
<name>B6QDW7_TALMQ</name>
<dbReference type="GO" id="GO:0009116">
    <property type="term" value="P:nucleoside metabolic process"/>
    <property type="evidence" value="ECO:0007669"/>
    <property type="project" value="InterPro"/>
</dbReference>
<proteinExistence type="predicted"/>
<dbReference type="InterPro" id="IPR035994">
    <property type="entry name" value="Nucleoside_phosphorylase_sf"/>
</dbReference>
<dbReference type="GO" id="GO:0003824">
    <property type="term" value="F:catalytic activity"/>
    <property type="evidence" value="ECO:0007669"/>
    <property type="project" value="InterPro"/>
</dbReference>